<keyword evidence="5" id="KW-1185">Reference proteome</keyword>
<dbReference type="PANTHER" id="PTHR48483:SF1">
    <property type="entry name" value="INTERLEUKIN-12 RECEPTOR SUBUNIT BETA-1-RELATED"/>
    <property type="match status" value="1"/>
</dbReference>
<keyword evidence="2" id="KW-0732">Signal</keyword>
<evidence type="ECO:0000256" key="2">
    <source>
        <dbReference type="SAM" id="SignalP"/>
    </source>
</evidence>
<proteinExistence type="predicted"/>
<keyword evidence="1" id="KW-1133">Transmembrane helix</keyword>
<name>A0A9D3ML36_ANGAN</name>
<evidence type="ECO:0000313" key="5">
    <source>
        <dbReference type="Proteomes" id="UP001044222"/>
    </source>
</evidence>
<dbReference type="AlphaFoldDB" id="A0A9D3ML36"/>
<dbReference type="EMBL" id="JAFIRN010000004">
    <property type="protein sequence ID" value="KAG5850861.1"/>
    <property type="molecule type" value="Genomic_DNA"/>
</dbReference>
<dbReference type="Pfam" id="PF00041">
    <property type="entry name" value="fn3"/>
    <property type="match status" value="1"/>
</dbReference>
<dbReference type="InterPro" id="IPR036116">
    <property type="entry name" value="FN3_sf"/>
</dbReference>
<keyword evidence="1" id="KW-0472">Membrane</keyword>
<comment type="caution">
    <text evidence="4">The sequence shown here is derived from an EMBL/GenBank/DDBJ whole genome shotgun (WGS) entry which is preliminary data.</text>
</comment>
<dbReference type="Proteomes" id="UP001044222">
    <property type="component" value="Unassembled WGS sequence"/>
</dbReference>
<dbReference type="Gene3D" id="2.60.40.10">
    <property type="entry name" value="Immunoglobulins"/>
    <property type="match status" value="3"/>
</dbReference>
<gene>
    <name evidence="4" type="ORF">ANANG_G00086890</name>
</gene>
<dbReference type="InterPro" id="IPR013783">
    <property type="entry name" value="Ig-like_fold"/>
</dbReference>
<dbReference type="InterPro" id="IPR053073">
    <property type="entry name" value="IL11/IL27_subunit_beta"/>
</dbReference>
<evidence type="ECO:0000256" key="1">
    <source>
        <dbReference type="SAM" id="Phobius"/>
    </source>
</evidence>
<dbReference type="SUPFAM" id="SSF49265">
    <property type="entry name" value="Fibronectin type III"/>
    <property type="match status" value="3"/>
</dbReference>
<dbReference type="PROSITE" id="PS50853">
    <property type="entry name" value="FN3"/>
    <property type="match status" value="1"/>
</dbReference>
<protein>
    <recommendedName>
        <fullName evidence="3">Fibronectin type-III domain-containing protein</fullName>
    </recommendedName>
</protein>
<keyword evidence="1" id="KW-0812">Transmembrane</keyword>
<dbReference type="InterPro" id="IPR003961">
    <property type="entry name" value="FN3_dom"/>
</dbReference>
<accession>A0A9D3ML36</accession>
<organism evidence="4 5">
    <name type="scientific">Anguilla anguilla</name>
    <name type="common">European freshwater eel</name>
    <name type="synonym">Muraena anguilla</name>
    <dbReference type="NCBI Taxonomy" id="7936"/>
    <lineage>
        <taxon>Eukaryota</taxon>
        <taxon>Metazoa</taxon>
        <taxon>Chordata</taxon>
        <taxon>Craniata</taxon>
        <taxon>Vertebrata</taxon>
        <taxon>Euteleostomi</taxon>
        <taxon>Actinopterygii</taxon>
        <taxon>Neopterygii</taxon>
        <taxon>Teleostei</taxon>
        <taxon>Anguilliformes</taxon>
        <taxon>Anguillidae</taxon>
        <taxon>Anguilla</taxon>
    </lineage>
</organism>
<feature type="transmembrane region" description="Helical" evidence="1">
    <location>
        <begin position="498"/>
        <end position="520"/>
    </location>
</feature>
<evidence type="ECO:0000259" key="3">
    <source>
        <dbReference type="PROSITE" id="PS50853"/>
    </source>
</evidence>
<sequence length="665" mass="75313">MKFRVLLMMLLAVVVDGATVEAPSDLKCYKNSTEMDEDFTCTWRPGASGENFNYTLHYCVHVMGISCKYIDAGRSHNVLLVYEWVITGKEMHMWVDAHMGSSKYRSANFTMVLKDQIRYDAPHIKSMSRSSGNLTLYWKNPPREKEAIINEIQFRREGEQSWQNDTLETQGENKLEEYTLTIQKDAVYEVRIKRRAKHLRTHIWSAWSNASKVPIEIHNQPEVKWNVGELKRGVRLLKLSWTAPPEAESVGGVKYMLSLVITTCQRKPKTISRTTTQYKINVTASAVSVTIAAVNNVGESPKQIFTVPAQHLTYCPKDQVDHLKEKKRKKCVEMYELTGDTSTGSVYSSMSKNATHALNEIKRKEMKDFVRYHYFVHIGASEPQTIALCPIYKTEGVPTQGPPNVTVAEVTYNSALVSWHPIPITHQQGFLKNYVLYITRGNDTNVVNVSQFQTNYTIQNLTPGTLYIVNVAGETAMGVGPNTTKEILLNPLQGVSGWNWVIVGLVVAPVVLTIFCSFIVKRLKHKLLPEIPTPMITDTRANNFRNDEQLYPAEEELHPVILVHDLQDKSNIPPPPLDQSPLLEECETTLCEDEDRETQIDSDAFGLSLTLNPDYKRQTLGLPAPLELTEHSHEQAECEATTPVYRNGLVFELKVENASDIRTQL</sequence>
<reference evidence="4" key="1">
    <citation type="submission" date="2021-01" db="EMBL/GenBank/DDBJ databases">
        <title>A chromosome-scale assembly of European eel, Anguilla anguilla.</title>
        <authorList>
            <person name="Henkel C."/>
            <person name="Jong-Raadsen S.A."/>
            <person name="Dufour S."/>
            <person name="Weltzien F.-A."/>
            <person name="Palstra A.P."/>
            <person name="Pelster B."/>
            <person name="Spaink H.P."/>
            <person name="Van Den Thillart G.E."/>
            <person name="Jansen H."/>
            <person name="Zahm M."/>
            <person name="Klopp C."/>
            <person name="Cedric C."/>
            <person name="Louis A."/>
            <person name="Berthelot C."/>
            <person name="Parey E."/>
            <person name="Roest Crollius H."/>
            <person name="Montfort J."/>
            <person name="Robinson-Rechavi M."/>
            <person name="Bucao C."/>
            <person name="Bouchez O."/>
            <person name="Gislard M."/>
            <person name="Lluch J."/>
            <person name="Milhes M."/>
            <person name="Lampietro C."/>
            <person name="Lopez Roques C."/>
            <person name="Donnadieu C."/>
            <person name="Braasch I."/>
            <person name="Desvignes T."/>
            <person name="Postlethwait J."/>
            <person name="Bobe J."/>
            <person name="Guiguen Y."/>
            <person name="Dirks R."/>
        </authorList>
    </citation>
    <scope>NUCLEOTIDE SEQUENCE</scope>
    <source>
        <strain evidence="4">Tag_6206</strain>
        <tissue evidence="4">Liver</tissue>
    </source>
</reference>
<dbReference type="CDD" id="cd00063">
    <property type="entry name" value="FN3"/>
    <property type="match status" value="2"/>
</dbReference>
<evidence type="ECO:0000313" key="4">
    <source>
        <dbReference type="EMBL" id="KAG5850861.1"/>
    </source>
</evidence>
<dbReference type="SMART" id="SM00060">
    <property type="entry name" value="FN3"/>
    <property type="match status" value="2"/>
</dbReference>
<feature type="chain" id="PRO_5038538816" description="Fibronectin type-III domain-containing protein" evidence="2">
    <location>
        <begin position="18"/>
        <end position="665"/>
    </location>
</feature>
<feature type="domain" description="Fibronectin type-III" evidence="3">
    <location>
        <begin position="401"/>
        <end position="494"/>
    </location>
</feature>
<dbReference type="PANTHER" id="PTHR48483">
    <property type="entry name" value="INTERLEUKIN-27 SUBUNIT BETA"/>
    <property type="match status" value="1"/>
</dbReference>
<feature type="signal peptide" evidence="2">
    <location>
        <begin position="1"/>
        <end position="17"/>
    </location>
</feature>